<dbReference type="InterPro" id="IPR023561">
    <property type="entry name" value="Carbonic_anhydrase_a-class"/>
</dbReference>
<dbReference type="SUPFAM" id="SSF51069">
    <property type="entry name" value="Carbonic anhydrase"/>
    <property type="match status" value="1"/>
</dbReference>
<comment type="similarity">
    <text evidence="1">Belongs to the alpha-carbonic anhydrase family.</text>
</comment>
<dbReference type="GO" id="GO:0004089">
    <property type="term" value="F:carbonate dehydratase activity"/>
    <property type="evidence" value="ECO:0007669"/>
    <property type="project" value="InterPro"/>
</dbReference>
<gene>
    <name evidence="3" type="primary">ca2_3</name>
    <name evidence="3" type="ORF">FJT64_001538</name>
</gene>
<dbReference type="Gene3D" id="3.10.200.10">
    <property type="entry name" value="Alpha carbonic anhydrase"/>
    <property type="match status" value="2"/>
</dbReference>
<dbReference type="SMART" id="SM01057">
    <property type="entry name" value="Carb_anhydrase"/>
    <property type="match status" value="1"/>
</dbReference>
<proteinExistence type="inferred from homology"/>
<dbReference type="CDD" id="cd00326">
    <property type="entry name" value="alpha_CA"/>
    <property type="match status" value="1"/>
</dbReference>
<dbReference type="PANTHER" id="PTHR18952">
    <property type="entry name" value="CARBONIC ANHYDRASE"/>
    <property type="match status" value="1"/>
</dbReference>
<dbReference type="AlphaFoldDB" id="A0A6A4XG63"/>
<accession>A0A6A4XG63</accession>
<dbReference type="Pfam" id="PF00194">
    <property type="entry name" value="Carb_anhydrase"/>
    <property type="match status" value="2"/>
</dbReference>
<feature type="domain" description="Alpha-carbonic anhydrase" evidence="2">
    <location>
        <begin position="7"/>
        <end position="251"/>
    </location>
</feature>
<evidence type="ECO:0000259" key="2">
    <source>
        <dbReference type="PROSITE" id="PS51144"/>
    </source>
</evidence>
<dbReference type="GO" id="GO:0005737">
    <property type="term" value="C:cytoplasm"/>
    <property type="evidence" value="ECO:0007669"/>
    <property type="project" value="TreeGrafter"/>
</dbReference>
<protein>
    <submittedName>
        <fullName evidence="3">Carbonic anhydrase 2</fullName>
    </submittedName>
</protein>
<dbReference type="InterPro" id="IPR036398">
    <property type="entry name" value="CA_dom_sf"/>
</dbReference>
<dbReference type="OrthoDB" id="429145at2759"/>
<dbReference type="InterPro" id="IPR001148">
    <property type="entry name" value="CA_dom"/>
</dbReference>
<name>A0A6A4XG63_AMPAM</name>
<evidence type="ECO:0000313" key="3">
    <source>
        <dbReference type="EMBL" id="KAF0314388.1"/>
    </source>
</evidence>
<dbReference type="EMBL" id="VIIS01000026">
    <property type="protein sequence ID" value="KAF0314388.1"/>
    <property type="molecule type" value="Genomic_DNA"/>
</dbReference>
<organism evidence="3 4">
    <name type="scientific">Amphibalanus amphitrite</name>
    <name type="common">Striped barnacle</name>
    <name type="synonym">Balanus amphitrite</name>
    <dbReference type="NCBI Taxonomy" id="1232801"/>
    <lineage>
        <taxon>Eukaryota</taxon>
        <taxon>Metazoa</taxon>
        <taxon>Ecdysozoa</taxon>
        <taxon>Arthropoda</taxon>
        <taxon>Crustacea</taxon>
        <taxon>Multicrustacea</taxon>
        <taxon>Cirripedia</taxon>
        <taxon>Thoracica</taxon>
        <taxon>Thoracicalcarea</taxon>
        <taxon>Balanomorpha</taxon>
        <taxon>Balanoidea</taxon>
        <taxon>Balanidae</taxon>
        <taxon>Amphibalaninae</taxon>
        <taxon>Amphibalanus</taxon>
    </lineage>
</organism>
<evidence type="ECO:0000256" key="1">
    <source>
        <dbReference type="ARBA" id="ARBA00010718"/>
    </source>
</evidence>
<dbReference type="PANTHER" id="PTHR18952:SF124">
    <property type="entry name" value="CARBONIC ANHYDRASE 7"/>
    <property type="match status" value="1"/>
</dbReference>
<dbReference type="GO" id="GO:0008270">
    <property type="term" value="F:zinc ion binding"/>
    <property type="evidence" value="ECO:0007669"/>
    <property type="project" value="InterPro"/>
</dbReference>
<reference evidence="3 4" key="1">
    <citation type="submission" date="2019-07" db="EMBL/GenBank/DDBJ databases">
        <title>Draft genome assembly of a fouling barnacle, Amphibalanus amphitrite (Darwin, 1854): The first reference genome for Thecostraca.</title>
        <authorList>
            <person name="Kim W."/>
        </authorList>
    </citation>
    <scope>NUCLEOTIDE SEQUENCE [LARGE SCALE GENOMIC DNA]</scope>
    <source>
        <strain evidence="3">SNU_AA5</strain>
        <tissue evidence="3">Soma without cirri and trophi</tissue>
    </source>
</reference>
<sequence>MSGVISRAGGHRARLELRGPERLVGAVPGSVTETASRPSIWRRPRSAARGGRPKLRFAKQLKAGQLTATNTGRTLKVTLRDASDQPAVQLKGAKSGLISGKYILDNLHLHWNDPAGGRGSEHKMNGAFEQAEAHFVFFNQNLSLPTLGLDGDLPQLSQLGSSITRQVDLRPLRKVLRTALKSFYSYKGSLTTPPCSPVVTWIVHDQPVSVEATFLQDLRSSLSADLAGAETIQNNWRELQPLNGREVVRYTRGRTSRANKPWARCSRE</sequence>
<evidence type="ECO:0000313" key="4">
    <source>
        <dbReference type="Proteomes" id="UP000440578"/>
    </source>
</evidence>
<comment type="caution">
    <text evidence="3">The sequence shown here is derived from an EMBL/GenBank/DDBJ whole genome shotgun (WGS) entry which is preliminary data.</text>
</comment>
<dbReference type="Proteomes" id="UP000440578">
    <property type="component" value="Unassembled WGS sequence"/>
</dbReference>
<dbReference type="PROSITE" id="PS51144">
    <property type="entry name" value="ALPHA_CA_2"/>
    <property type="match status" value="1"/>
</dbReference>
<keyword evidence="4" id="KW-1185">Reference proteome</keyword>